<evidence type="ECO:0000256" key="6">
    <source>
        <dbReference type="ARBA" id="ARBA00022679"/>
    </source>
</evidence>
<dbReference type="PANTHER" id="PTHR32438:SF5">
    <property type="entry name" value="4-ALPHA-GLUCANOTRANSFERASE DPE1, CHLOROPLASTIC_AMYLOPLASTIC"/>
    <property type="match status" value="1"/>
</dbReference>
<dbReference type="EC" id="2.4.1.25" evidence="3 10"/>
<comment type="similarity">
    <text evidence="2 10">Belongs to the disproportionating enzyme family.</text>
</comment>
<organism evidence="11 12">
    <name type="scientific">Parvularcula dongshanensis</name>
    <dbReference type="NCBI Taxonomy" id="1173995"/>
    <lineage>
        <taxon>Bacteria</taxon>
        <taxon>Pseudomonadati</taxon>
        <taxon>Pseudomonadota</taxon>
        <taxon>Alphaproteobacteria</taxon>
        <taxon>Parvularculales</taxon>
        <taxon>Parvularculaceae</taxon>
        <taxon>Parvularcula</taxon>
    </lineage>
</organism>
<evidence type="ECO:0000256" key="10">
    <source>
        <dbReference type="RuleBase" id="RU361207"/>
    </source>
</evidence>
<evidence type="ECO:0000256" key="3">
    <source>
        <dbReference type="ARBA" id="ARBA00012560"/>
    </source>
</evidence>
<evidence type="ECO:0000256" key="9">
    <source>
        <dbReference type="ARBA" id="ARBA00031501"/>
    </source>
</evidence>
<dbReference type="InterPro" id="IPR003385">
    <property type="entry name" value="Glyco_hydro_77"/>
</dbReference>
<evidence type="ECO:0000256" key="8">
    <source>
        <dbReference type="ARBA" id="ARBA00031423"/>
    </source>
</evidence>
<keyword evidence="7 10" id="KW-0119">Carbohydrate metabolism</keyword>
<dbReference type="RefSeq" id="WP_183817239.1">
    <property type="nucleotide sequence ID" value="NZ_JACHOB010000002.1"/>
</dbReference>
<dbReference type="NCBIfam" id="TIGR00217">
    <property type="entry name" value="malQ"/>
    <property type="match status" value="1"/>
</dbReference>
<dbReference type="AlphaFoldDB" id="A0A840I469"/>
<name>A0A840I469_9PROT</name>
<evidence type="ECO:0000256" key="7">
    <source>
        <dbReference type="ARBA" id="ARBA00023277"/>
    </source>
</evidence>
<evidence type="ECO:0000256" key="2">
    <source>
        <dbReference type="ARBA" id="ARBA00005684"/>
    </source>
</evidence>
<gene>
    <name evidence="11" type="ORF">GGQ59_001577</name>
</gene>
<evidence type="ECO:0000256" key="1">
    <source>
        <dbReference type="ARBA" id="ARBA00000439"/>
    </source>
</evidence>
<dbReference type="Gene3D" id="3.20.20.80">
    <property type="entry name" value="Glycosidases"/>
    <property type="match status" value="1"/>
</dbReference>
<keyword evidence="12" id="KW-1185">Reference proteome</keyword>
<dbReference type="GO" id="GO:0004134">
    <property type="term" value="F:4-alpha-glucanotransferase activity"/>
    <property type="evidence" value="ECO:0007669"/>
    <property type="project" value="UniProtKB-EC"/>
</dbReference>
<keyword evidence="6 10" id="KW-0808">Transferase</keyword>
<dbReference type="SUPFAM" id="SSF51445">
    <property type="entry name" value="(Trans)glycosidases"/>
    <property type="match status" value="1"/>
</dbReference>
<dbReference type="GO" id="GO:0005975">
    <property type="term" value="P:carbohydrate metabolic process"/>
    <property type="evidence" value="ECO:0007669"/>
    <property type="project" value="InterPro"/>
</dbReference>
<sequence length="587" mass="63908">MTEYESLGLPTSYHIVGGERREVPESTLEALAEILRGYDAPPASLSQAKAYMPPQLQDGGKAWGVAVQLYALRSKRNWGIGDFTDLAHVVRWAADLGADYVGVNPLHALFLADPARRSPYYPSSRLFLNVLYIDPEAAAVGEEAAELRTPETEALIAEARAGDRIDYQSVAAAKKPAFEALFAAFEANAIDARRTMFAQFREAGGQALERHALFEALAEHHAAKACWGGFHAWPEEYQDPESDAVAAFAAEHQDRIRFHAYLQWIAKLQLDDAAGAGVAAQPATTLYLDLAVGAAPDGSEVWSGADAYARGVRLGAPPDPMALSGQDWGLAPMNPRMLAAQGYAPLRAVLAASMTYAGALRIDHVLGYDRQFWIPKDATATTGGYVKFPRGDMIAATAEESQAHHCLVIGEDLGTVPEGLTEALHAANILSYEVARWTRDEEGNFQTAEDYPRLCLAVASTHDIAPIPGWLSGTDIEARAAIEDQTEDQRAWTRGERDAERRGLFGVWGVHDGHSPEEVVEAAHRFLARSNAAVVMAALEDVLLQEEQVNMPGTMDEHPNWAVRYASDLEDWTKDEGARRLALAAAR</sequence>
<evidence type="ECO:0000256" key="4">
    <source>
        <dbReference type="ARBA" id="ARBA00020295"/>
    </source>
</evidence>
<proteinExistence type="inferred from homology"/>
<keyword evidence="5 10" id="KW-0328">Glycosyltransferase</keyword>
<dbReference type="Pfam" id="PF02446">
    <property type="entry name" value="Glyco_hydro_77"/>
    <property type="match status" value="1"/>
</dbReference>
<evidence type="ECO:0000313" key="12">
    <source>
        <dbReference type="Proteomes" id="UP000563524"/>
    </source>
</evidence>
<accession>A0A840I469</accession>
<protein>
    <recommendedName>
        <fullName evidence="4 10">4-alpha-glucanotransferase</fullName>
        <ecNumber evidence="3 10">2.4.1.25</ecNumber>
    </recommendedName>
    <alternativeName>
        <fullName evidence="8 10">Amylomaltase</fullName>
    </alternativeName>
    <alternativeName>
        <fullName evidence="9 10">Disproportionating enzyme</fullName>
    </alternativeName>
</protein>
<comment type="caution">
    <text evidence="11">The sequence shown here is derived from an EMBL/GenBank/DDBJ whole genome shotgun (WGS) entry which is preliminary data.</text>
</comment>
<dbReference type="PANTHER" id="PTHR32438">
    <property type="entry name" value="4-ALPHA-GLUCANOTRANSFERASE DPE1, CHLOROPLASTIC/AMYLOPLASTIC"/>
    <property type="match status" value="1"/>
</dbReference>
<dbReference type="Proteomes" id="UP000563524">
    <property type="component" value="Unassembled WGS sequence"/>
</dbReference>
<comment type="catalytic activity">
    <reaction evidence="1 10">
        <text>Transfers a segment of a (1-&gt;4)-alpha-D-glucan to a new position in an acceptor, which may be glucose or a (1-&gt;4)-alpha-D-glucan.</text>
        <dbReference type="EC" id="2.4.1.25"/>
    </reaction>
</comment>
<reference evidence="11 12" key="1">
    <citation type="submission" date="2020-08" db="EMBL/GenBank/DDBJ databases">
        <title>Genomic Encyclopedia of Type Strains, Phase IV (KMG-IV): sequencing the most valuable type-strain genomes for metagenomic binning, comparative biology and taxonomic classification.</title>
        <authorList>
            <person name="Goeker M."/>
        </authorList>
    </citation>
    <scope>NUCLEOTIDE SEQUENCE [LARGE SCALE GENOMIC DNA]</scope>
    <source>
        <strain evidence="11 12">DSM 102850</strain>
    </source>
</reference>
<evidence type="ECO:0000313" key="11">
    <source>
        <dbReference type="EMBL" id="MBB4659063.1"/>
    </source>
</evidence>
<dbReference type="EMBL" id="JACHOB010000002">
    <property type="protein sequence ID" value="MBB4659063.1"/>
    <property type="molecule type" value="Genomic_DNA"/>
</dbReference>
<dbReference type="InterPro" id="IPR017853">
    <property type="entry name" value="GH"/>
</dbReference>
<evidence type="ECO:0000256" key="5">
    <source>
        <dbReference type="ARBA" id="ARBA00022676"/>
    </source>
</evidence>